<dbReference type="EMBL" id="CP015124">
    <property type="protein sequence ID" value="ANP37070.1"/>
    <property type="molecule type" value="Genomic_DNA"/>
</dbReference>
<keyword evidence="2" id="KW-1185">Reference proteome</keyword>
<name>A0A1B0ZSJ6_9RHOB</name>
<gene>
    <name evidence="1" type="ORF">JL2886_02179</name>
</gene>
<organism evidence="1 2">
    <name type="scientific">Phaeobacter gallaeciensis</name>
    <dbReference type="NCBI Taxonomy" id="60890"/>
    <lineage>
        <taxon>Bacteria</taxon>
        <taxon>Pseudomonadati</taxon>
        <taxon>Pseudomonadota</taxon>
        <taxon>Alphaproteobacteria</taxon>
        <taxon>Rhodobacterales</taxon>
        <taxon>Roseobacteraceae</taxon>
        <taxon>Phaeobacter</taxon>
    </lineage>
</organism>
<evidence type="ECO:0000313" key="1">
    <source>
        <dbReference type="EMBL" id="ANP37070.1"/>
    </source>
</evidence>
<reference evidence="1 2" key="1">
    <citation type="submission" date="2016-04" db="EMBL/GenBank/DDBJ databases">
        <authorList>
            <person name="Evans L.H."/>
            <person name="Alamgir A."/>
            <person name="Owens N."/>
            <person name="Weber N.D."/>
            <person name="Virtaneva K."/>
            <person name="Barbian K."/>
            <person name="Babar A."/>
            <person name="Rosenke K."/>
        </authorList>
    </citation>
    <scope>NUCLEOTIDE SEQUENCE [LARGE SCALE GENOMIC DNA]</scope>
    <source>
        <strain evidence="1 2">JL2886</strain>
    </source>
</reference>
<accession>A0A1B0ZSJ6</accession>
<dbReference type="AlphaFoldDB" id="A0A1B0ZSJ6"/>
<evidence type="ECO:0000313" key="2">
    <source>
        <dbReference type="Proteomes" id="UP000092565"/>
    </source>
</evidence>
<protein>
    <submittedName>
        <fullName evidence="1">Uncharacterized protein</fullName>
    </submittedName>
</protein>
<proteinExistence type="predicted"/>
<dbReference type="Proteomes" id="UP000092565">
    <property type="component" value="Chromosome"/>
</dbReference>
<sequence length="40" mass="4743">MTWESDYSAYDFRTRAERIRCTRCLSYDAQPKVSHGQNSI</sequence>